<dbReference type="GO" id="GO:0005634">
    <property type="term" value="C:nucleus"/>
    <property type="evidence" value="ECO:0007669"/>
    <property type="project" value="TreeGrafter"/>
</dbReference>
<keyword evidence="3 6" id="KW-0863">Zinc-finger</keyword>
<dbReference type="InterPro" id="IPR036236">
    <property type="entry name" value="Znf_C2H2_sf"/>
</dbReference>
<feature type="domain" description="C2H2-type" evidence="7">
    <location>
        <begin position="83"/>
        <end position="102"/>
    </location>
</feature>
<feature type="domain" description="C2H2-type" evidence="7">
    <location>
        <begin position="122"/>
        <end position="149"/>
    </location>
</feature>
<evidence type="ECO:0000256" key="6">
    <source>
        <dbReference type="PROSITE-ProRule" id="PRU00042"/>
    </source>
</evidence>
<dbReference type="Gene3D" id="3.30.160.60">
    <property type="entry name" value="Classic Zinc Finger"/>
    <property type="match status" value="4"/>
</dbReference>
<evidence type="ECO:0000256" key="1">
    <source>
        <dbReference type="ARBA" id="ARBA00022723"/>
    </source>
</evidence>
<evidence type="ECO:0000256" key="4">
    <source>
        <dbReference type="ARBA" id="ARBA00022833"/>
    </source>
</evidence>
<evidence type="ECO:0000256" key="5">
    <source>
        <dbReference type="ARBA" id="ARBA00023125"/>
    </source>
</evidence>
<sequence>MYGIRHRIVEEDHQLQIVPSVSTVVFTLLTNCQMTIEADVEYAWSGRTWDDARIHFCSLCAFCSAKKTDVTRHIRTHTGERPYACDECGRSFSRKTHLNRHRTEQVAPLVWCGMTWSEFRLYFCGVCNYRSVSKRSVSKHVLTHTGERPYKCEECGRGFSDPSNLTRHCRTLHPKLR</sequence>
<dbReference type="EMBL" id="CAJPEV010001133">
    <property type="protein sequence ID" value="CAG0890928.1"/>
    <property type="molecule type" value="Genomic_DNA"/>
</dbReference>
<dbReference type="FunFam" id="3.30.160.60:FF:002343">
    <property type="entry name" value="Zinc finger protein 33A"/>
    <property type="match status" value="1"/>
</dbReference>
<keyword evidence="5" id="KW-0238">DNA-binding</keyword>
<dbReference type="EMBL" id="LR900650">
    <property type="protein sequence ID" value="CAD7246440.1"/>
    <property type="molecule type" value="Genomic_DNA"/>
</dbReference>
<evidence type="ECO:0000256" key="3">
    <source>
        <dbReference type="ARBA" id="ARBA00022771"/>
    </source>
</evidence>
<dbReference type="SUPFAM" id="SSF57667">
    <property type="entry name" value="beta-beta-alpha zinc fingers"/>
    <property type="match status" value="2"/>
</dbReference>
<dbReference type="PANTHER" id="PTHR24408">
    <property type="entry name" value="ZINC FINGER PROTEIN"/>
    <property type="match status" value="1"/>
</dbReference>
<dbReference type="GO" id="GO:0008270">
    <property type="term" value="F:zinc ion binding"/>
    <property type="evidence" value="ECO:0007669"/>
    <property type="project" value="UniProtKB-KW"/>
</dbReference>
<protein>
    <recommendedName>
        <fullName evidence="7">C2H2-type domain-containing protein</fullName>
    </recommendedName>
</protein>
<evidence type="ECO:0000313" key="8">
    <source>
        <dbReference type="EMBL" id="CAD7246440.1"/>
    </source>
</evidence>
<dbReference type="GO" id="GO:0043565">
    <property type="term" value="F:sequence-specific DNA binding"/>
    <property type="evidence" value="ECO:0007669"/>
    <property type="project" value="TreeGrafter"/>
</dbReference>
<dbReference type="FunFam" id="3.30.160.60:FF:000176">
    <property type="entry name" value="zinc finger protein 70"/>
    <property type="match status" value="1"/>
</dbReference>
<dbReference type="InterPro" id="IPR013087">
    <property type="entry name" value="Znf_C2H2_type"/>
</dbReference>
<proteinExistence type="predicted"/>
<dbReference type="PROSITE" id="PS00028">
    <property type="entry name" value="ZINC_FINGER_C2H2_1"/>
    <property type="match status" value="1"/>
</dbReference>
<keyword evidence="4" id="KW-0862">Zinc</keyword>
<keyword evidence="1" id="KW-0479">Metal-binding</keyword>
<organism evidence="8">
    <name type="scientific">Darwinula stevensoni</name>
    <dbReference type="NCBI Taxonomy" id="69355"/>
    <lineage>
        <taxon>Eukaryota</taxon>
        <taxon>Metazoa</taxon>
        <taxon>Ecdysozoa</taxon>
        <taxon>Arthropoda</taxon>
        <taxon>Crustacea</taxon>
        <taxon>Oligostraca</taxon>
        <taxon>Ostracoda</taxon>
        <taxon>Podocopa</taxon>
        <taxon>Podocopida</taxon>
        <taxon>Darwinulocopina</taxon>
        <taxon>Darwinuloidea</taxon>
        <taxon>Darwinulidae</taxon>
        <taxon>Darwinula</taxon>
    </lineage>
</organism>
<name>A0A7R8X9B3_9CRUS</name>
<keyword evidence="2" id="KW-0677">Repeat</keyword>
<dbReference type="GO" id="GO:0000981">
    <property type="term" value="F:DNA-binding transcription factor activity, RNA polymerase II-specific"/>
    <property type="evidence" value="ECO:0007669"/>
    <property type="project" value="TreeGrafter"/>
</dbReference>
<dbReference type="PANTHER" id="PTHR24408:SF25">
    <property type="entry name" value="ZINC FINGER Y-CHROMOSOMAL PROTEIN"/>
    <property type="match status" value="1"/>
</dbReference>
<dbReference type="Proteomes" id="UP000677054">
    <property type="component" value="Unassembled WGS sequence"/>
</dbReference>
<dbReference type="Pfam" id="PF00096">
    <property type="entry name" value="zf-C2H2"/>
    <property type="match status" value="2"/>
</dbReference>
<keyword evidence="9" id="KW-1185">Reference proteome</keyword>
<dbReference type="AlphaFoldDB" id="A0A7R8X9B3"/>
<reference evidence="8" key="1">
    <citation type="submission" date="2020-11" db="EMBL/GenBank/DDBJ databases">
        <authorList>
            <person name="Tran Van P."/>
        </authorList>
    </citation>
    <scope>NUCLEOTIDE SEQUENCE</scope>
</reference>
<dbReference type="SMART" id="SM00355">
    <property type="entry name" value="ZnF_C2H2"/>
    <property type="match status" value="4"/>
</dbReference>
<accession>A0A7R8X9B3</accession>
<gene>
    <name evidence="8" type="ORF">DSTB1V02_LOCUS6290</name>
</gene>
<feature type="domain" description="C2H2-type" evidence="7">
    <location>
        <begin position="150"/>
        <end position="177"/>
    </location>
</feature>
<dbReference type="PROSITE" id="PS50157">
    <property type="entry name" value="ZINC_FINGER_C2H2_2"/>
    <property type="match status" value="4"/>
</dbReference>
<evidence type="ECO:0000256" key="2">
    <source>
        <dbReference type="ARBA" id="ARBA00022737"/>
    </source>
</evidence>
<evidence type="ECO:0000313" key="9">
    <source>
        <dbReference type="Proteomes" id="UP000677054"/>
    </source>
</evidence>
<dbReference type="OrthoDB" id="6376466at2759"/>
<feature type="domain" description="C2H2-type" evidence="7">
    <location>
        <begin position="55"/>
        <end position="82"/>
    </location>
</feature>
<evidence type="ECO:0000259" key="7">
    <source>
        <dbReference type="PROSITE" id="PS50157"/>
    </source>
</evidence>